<gene>
    <name evidence="4" type="ORF">PTD2_12829</name>
</gene>
<protein>
    <submittedName>
        <fullName evidence="4">TonB domain/peptidase M56 domain protein</fullName>
    </submittedName>
</protein>
<dbReference type="Pfam" id="PF05569">
    <property type="entry name" value="Peptidase_M56"/>
    <property type="match status" value="1"/>
</dbReference>
<evidence type="ECO:0000256" key="2">
    <source>
        <dbReference type="SAM" id="Phobius"/>
    </source>
</evidence>
<keyword evidence="2" id="KW-0472">Membrane</keyword>
<feature type="transmembrane region" description="Helical" evidence="2">
    <location>
        <begin position="12"/>
        <end position="38"/>
    </location>
</feature>
<sequence>MDIIELIISSSFFQTLSVILLHFIWQALAITFSVFVLLKIVNNQYAHARYLICLAALIICLIAPCLTSLFLSYSPESEIIFNSSELDITKDILTGSDSYPTDIFDYLPIMSLIWIAGVIYFSIKLIVQLYYTSQLPKQSSVLPNEQLQLLFNTLQQKINVTKRAKLLISLKAEVPMVIGWLKPIVLLPLSMSTGLSLQQIEMLLAHELAHIKRYDYLVNLIQTMVEVLFFFHPAVFWLSKQIRAEREYCCDDAAIACCGTPLAYANTLTNAELLRPHHIPTLAMAASGGDLLTRVNRMITQHHCTSNNKGSSTSLAGLLIVFVFVCLVSTHKVLAMFHTEQSAIAQNIETNLVTQNSTAPIKEQTLETQLLNETLEVNLPANKIAPSIKPIILSSDASVVVNKTYNSASNIELKDNSKATTVVDDKLNDSKLKPITRLATVEQNDLKEPIIQRTITKTLQESPIKTAQAIKQLKASEVTVSASKLAKLTNSVEEPETLTPPQKNKEATNLEPTKKQNLAPKEQSAKLIHFVTPSFPKLAVVRKKESPIEVHFTINAQGEVTNINFTNGRRVFTKAIEKALAQWKFNPKMVDGVPVATQLSRTFNFSNEHADDVASIGSRIKRI</sequence>
<organism evidence="4 5">
    <name type="scientific">Pseudoalteromonas tunicata D2</name>
    <dbReference type="NCBI Taxonomy" id="87626"/>
    <lineage>
        <taxon>Bacteria</taxon>
        <taxon>Pseudomonadati</taxon>
        <taxon>Pseudomonadota</taxon>
        <taxon>Gammaproteobacteria</taxon>
        <taxon>Alteromonadales</taxon>
        <taxon>Pseudoalteromonadaceae</taxon>
        <taxon>Pseudoalteromonas</taxon>
    </lineage>
</organism>
<feature type="transmembrane region" description="Helical" evidence="2">
    <location>
        <begin position="106"/>
        <end position="127"/>
    </location>
</feature>
<feature type="transmembrane region" description="Helical" evidence="2">
    <location>
        <begin position="315"/>
        <end position="337"/>
    </location>
</feature>
<dbReference type="CDD" id="cd07341">
    <property type="entry name" value="M56_BlaR1_MecR1_like"/>
    <property type="match status" value="1"/>
</dbReference>
<evidence type="ECO:0000313" key="4">
    <source>
        <dbReference type="EMBL" id="EAR29704.1"/>
    </source>
</evidence>
<dbReference type="InterPro" id="IPR052173">
    <property type="entry name" value="Beta-lactam_resp_regulator"/>
</dbReference>
<dbReference type="AlphaFoldDB" id="A4C6V0"/>
<evidence type="ECO:0000256" key="1">
    <source>
        <dbReference type="SAM" id="MobiDB-lite"/>
    </source>
</evidence>
<comment type="caution">
    <text evidence="4">The sequence shown here is derived from an EMBL/GenBank/DDBJ whole genome shotgun (WGS) entry which is preliminary data.</text>
</comment>
<dbReference type="eggNOG" id="COG4219">
    <property type="taxonomic scope" value="Bacteria"/>
</dbReference>
<feature type="transmembrane region" description="Helical" evidence="2">
    <location>
        <begin position="216"/>
        <end position="238"/>
    </location>
</feature>
<feature type="domain" description="TonB C-terminal" evidence="3">
    <location>
        <begin position="520"/>
        <end position="614"/>
    </location>
</feature>
<dbReference type="GO" id="GO:0055085">
    <property type="term" value="P:transmembrane transport"/>
    <property type="evidence" value="ECO:0007669"/>
    <property type="project" value="InterPro"/>
</dbReference>
<dbReference type="InterPro" id="IPR008756">
    <property type="entry name" value="Peptidase_M56"/>
</dbReference>
<dbReference type="PANTHER" id="PTHR34978:SF3">
    <property type="entry name" value="SLR0241 PROTEIN"/>
    <property type="match status" value="1"/>
</dbReference>
<reference evidence="4 5" key="1">
    <citation type="submission" date="2006-02" db="EMBL/GenBank/DDBJ databases">
        <authorList>
            <person name="Moran M.A."/>
            <person name="Kjelleberg S."/>
            <person name="Egan S."/>
            <person name="Saunders N."/>
            <person name="Thomas T."/>
            <person name="Ferriera S."/>
            <person name="Johnson J."/>
            <person name="Kravitz S."/>
            <person name="Halpern A."/>
            <person name="Remington K."/>
            <person name="Beeson K."/>
            <person name="Tran B."/>
            <person name="Rogers Y.-H."/>
            <person name="Friedman R."/>
            <person name="Venter J.C."/>
        </authorList>
    </citation>
    <scope>NUCLEOTIDE SEQUENCE [LARGE SCALE GENOMIC DNA]</scope>
    <source>
        <strain evidence="4 5">D2</strain>
    </source>
</reference>
<dbReference type="InterPro" id="IPR037682">
    <property type="entry name" value="TonB_C"/>
</dbReference>
<dbReference type="Pfam" id="PF03544">
    <property type="entry name" value="TonB_C"/>
    <property type="match status" value="1"/>
</dbReference>
<keyword evidence="2" id="KW-1133">Transmembrane helix</keyword>
<dbReference type="PROSITE" id="PS52015">
    <property type="entry name" value="TONB_CTD"/>
    <property type="match status" value="1"/>
</dbReference>
<dbReference type="OrthoDB" id="15218at2"/>
<dbReference type="EMBL" id="AAOH01000002">
    <property type="protein sequence ID" value="EAR29704.1"/>
    <property type="molecule type" value="Genomic_DNA"/>
</dbReference>
<accession>A4C6V0</accession>
<proteinExistence type="predicted"/>
<evidence type="ECO:0000313" key="5">
    <source>
        <dbReference type="Proteomes" id="UP000006201"/>
    </source>
</evidence>
<dbReference type="Proteomes" id="UP000006201">
    <property type="component" value="Unassembled WGS sequence"/>
</dbReference>
<feature type="transmembrane region" description="Helical" evidence="2">
    <location>
        <begin position="172"/>
        <end position="196"/>
    </location>
</feature>
<dbReference type="RefSeq" id="WP_009837578.1">
    <property type="nucleotide sequence ID" value="NZ_AAOH01000002.1"/>
</dbReference>
<evidence type="ECO:0000259" key="3">
    <source>
        <dbReference type="PROSITE" id="PS52015"/>
    </source>
</evidence>
<dbReference type="HOGENOM" id="CLU_393667_0_0_6"/>
<name>A4C6V0_9GAMM</name>
<dbReference type="STRING" id="87626.PTD2_12829"/>
<feature type="compositionally biased region" description="Basic and acidic residues" evidence="1">
    <location>
        <begin position="503"/>
        <end position="514"/>
    </location>
</feature>
<feature type="transmembrane region" description="Helical" evidence="2">
    <location>
        <begin position="50"/>
        <end position="73"/>
    </location>
</feature>
<keyword evidence="2" id="KW-0812">Transmembrane</keyword>
<dbReference type="PANTHER" id="PTHR34978">
    <property type="entry name" value="POSSIBLE SENSOR-TRANSDUCER PROTEIN BLAR"/>
    <property type="match status" value="1"/>
</dbReference>
<dbReference type="Gene3D" id="3.30.1150.10">
    <property type="match status" value="1"/>
</dbReference>
<keyword evidence="5" id="KW-1185">Reference proteome</keyword>
<dbReference type="eggNOG" id="COG0810">
    <property type="taxonomic scope" value="Bacteria"/>
</dbReference>
<dbReference type="SUPFAM" id="SSF74653">
    <property type="entry name" value="TolA/TonB C-terminal domain"/>
    <property type="match status" value="1"/>
</dbReference>
<feature type="region of interest" description="Disordered" evidence="1">
    <location>
        <begin position="491"/>
        <end position="521"/>
    </location>
</feature>